<evidence type="ECO:0000313" key="2">
    <source>
        <dbReference type="EMBL" id="CAG8618870.1"/>
    </source>
</evidence>
<evidence type="ECO:0000256" key="1">
    <source>
        <dbReference type="SAM" id="Phobius"/>
    </source>
</evidence>
<organism evidence="2 3">
    <name type="scientific">Gigaspora margarita</name>
    <dbReference type="NCBI Taxonomy" id="4874"/>
    <lineage>
        <taxon>Eukaryota</taxon>
        <taxon>Fungi</taxon>
        <taxon>Fungi incertae sedis</taxon>
        <taxon>Mucoromycota</taxon>
        <taxon>Glomeromycotina</taxon>
        <taxon>Glomeromycetes</taxon>
        <taxon>Diversisporales</taxon>
        <taxon>Gigasporaceae</taxon>
        <taxon>Gigaspora</taxon>
    </lineage>
</organism>
<evidence type="ECO:0000313" key="3">
    <source>
        <dbReference type="Proteomes" id="UP000789901"/>
    </source>
</evidence>
<dbReference type="Proteomes" id="UP000789901">
    <property type="component" value="Unassembled WGS sequence"/>
</dbReference>
<reference evidence="2 3" key="1">
    <citation type="submission" date="2021-06" db="EMBL/GenBank/DDBJ databases">
        <authorList>
            <person name="Kallberg Y."/>
            <person name="Tangrot J."/>
            <person name="Rosling A."/>
        </authorList>
    </citation>
    <scope>NUCLEOTIDE SEQUENCE [LARGE SCALE GENOMIC DNA]</scope>
    <source>
        <strain evidence="2 3">120-4 pot B 10/14</strain>
    </source>
</reference>
<dbReference type="EMBL" id="CAJVQB010003827">
    <property type="protein sequence ID" value="CAG8618870.1"/>
    <property type="molecule type" value="Genomic_DNA"/>
</dbReference>
<sequence>MSEYENSERGDGAYLLAEPEKVEETTAKAVHIVSDVTSKVSSKIGRVNIFKNPREYFKPILNGVQYIWIHFPPASWFAYGVLILNAIPTSIFLGFILFTTTLVLSIVAVGVLFAEGFLFGIGLVFFVPVFIIMCFAALSTVFFTTFVYCGYRIICYILRNLGILAEEAASDVTAAAKGIKKGWEEERYGRERSQ</sequence>
<name>A0ABN7UMS4_GIGMA</name>
<keyword evidence="3" id="KW-1185">Reference proteome</keyword>
<keyword evidence="1" id="KW-0812">Transmembrane</keyword>
<protein>
    <submittedName>
        <fullName evidence="2">36065_t:CDS:1</fullName>
    </submittedName>
</protein>
<comment type="caution">
    <text evidence="2">The sequence shown here is derived from an EMBL/GenBank/DDBJ whole genome shotgun (WGS) entry which is preliminary data.</text>
</comment>
<proteinExistence type="predicted"/>
<feature type="transmembrane region" description="Helical" evidence="1">
    <location>
        <begin position="119"/>
        <end position="149"/>
    </location>
</feature>
<accession>A0ABN7UMS4</accession>
<gene>
    <name evidence="2" type="ORF">GMARGA_LOCUS7738</name>
</gene>
<feature type="non-terminal residue" evidence="2">
    <location>
        <position position="194"/>
    </location>
</feature>
<keyword evidence="1" id="KW-1133">Transmembrane helix</keyword>
<keyword evidence="1" id="KW-0472">Membrane</keyword>